<gene>
    <name evidence="1" type="ORF">C8259_16700</name>
</gene>
<name>A0A2T2Z485_9NOCA</name>
<evidence type="ECO:0000313" key="2">
    <source>
        <dbReference type="Proteomes" id="UP000241647"/>
    </source>
</evidence>
<dbReference type="Gene3D" id="3.40.710.10">
    <property type="entry name" value="DD-peptidase/beta-lactamase superfamily"/>
    <property type="match status" value="1"/>
</dbReference>
<dbReference type="AlphaFoldDB" id="A0A2T2Z485"/>
<dbReference type="InterPro" id="IPR012338">
    <property type="entry name" value="Beta-lactam/transpept-like"/>
</dbReference>
<dbReference type="EMBL" id="PYHS01000007">
    <property type="protein sequence ID" value="PSR62550.1"/>
    <property type="molecule type" value="Genomic_DNA"/>
</dbReference>
<evidence type="ECO:0000313" key="1">
    <source>
        <dbReference type="EMBL" id="PSR62550.1"/>
    </source>
</evidence>
<accession>A0A2T2Z485</accession>
<protein>
    <recommendedName>
        <fullName evidence="3">Beta-lactamase-related domain-containing protein</fullName>
    </recommendedName>
</protein>
<organism evidence="1 2">
    <name type="scientific">Nocardia nova</name>
    <dbReference type="NCBI Taxonomy" id="37330"/>
    <lineage>
        <taxon>Bacteria</taxon>
        <taxon>Bacillati</taxon>
        <taxon>Actinomycetota</taxon>
        <taxon>Actinomycetes</taxon>
        <taxon>Mycobacteriales</taxon>
        <taxon>Nocardiaceae</taxon>
        <taxon>Nocardia</taxon>
    </lineage>
</organism>
<sequence length="109" mass="11021">MALVSAASAVVISVAGTLALKFVPSTSSVVYERADSALPQVDSASTQAAVSSVPDRATAVLAQVNGPTGRWSGTSGAADTITKAPAPVDGRFRQGSVTKTFIATVVWRS</sequence>
<dbReference type="SUPFAM" id="SSF56601">
    <property type="entry name" value="beta-lactamase/transpeptidase-like"/>
    <property type="match status" value="1"/>
</dbReference>
<evidence type="ECO:0008006" key="3">
    <source>
        <dbReference type="Google" id="ProtNLM"/>
    </source>
</evidence>
<dbReference type="Proteomes" id="UP000241647">
    <property type="component" value="Unassembled WGS sequence"/>
</dbReference>
<proteinExistence type="predicted"/>
<comment type="caution">
    <text evidence="1">The sequence shown here is derived from an EMBL/GenBank/DDBJ whole genome shotgun (WGS) entry which is preliminary data.</text>
</comment>
<reference evidence="1 2" key="1">
    <citation type="submission" date="2018-02" db="EMBL/GenBank/DDBJ databases">
        <title>8 Nocardia nova and 1 Nocardia cyriacigeorgica strain used for evolution to TMP-SMX.</title>
        <authorList>
            <person name="Mehta H."/>
            <person name="Weng J."/>
            <person name="Shamoo Y."/>
        </authorList>
    </citation>
    <scope>NUCLEOTIDE SEQUENCE [LARGE SCALE GENOMIC DNA]</scope>
    <source>
        <strain evidence="1 2">ATCC 33727</strain>
    </source>
</reference>